<dbReference type="Pfam" id="PF02518">
    <property type="entry name" value="HATPase_c"/>
    <property type="match status" value="1"/>
</dbReference>
<dbReference type="AlphaFoldDB" id="I3XTB5"/>
<dbReference type="InterPro" id="IPR020568">
    <property type="entry name" value="Ribosomal_Su5_D2-typ_SF"/>
</dbReference>
<dbReference type="InterPro" id="IPR015320">
    <property type="entry name" value="TopoVI_B_transducer"/>
</dbReference>
<dbReference type="GO" id="GO:0005524">
    <property type="term" value="F:ATP binding"/>
    <property type="evidence" value="ECO:0007669"/>
    <property type="project" value="UniProtKB-UniRule"/>
</dbReference>
<dbReference type="PIRSF" id="PIRSF006553">
    <property type="entry name" value="TopoVI_B"/>
    <property type="match status" value="1"/>
</dbReference>
<dbReference type="eggNOG" id="arCOG01165">
    <property type="taxonomic scope" value="Archaea"/>
</dbReference>
<dbReference type="InterPro" id="IPR014721">
    <property type="entry name" value="Ribsml_uS5_D2-typ_fold_subgr"/>
</dbReference>
<keyword evidence="11" id="KW-1185">Reference proteome</keyword>
<evidence type="ECO:0000256" key="7">
    <source>
        <dbReference type="HAMAP-Rule" id="MF_00322"/>
    </source>
</evidence>
<dbReference type="Gene3D" id="3.30.565.10">
    <property type="entry name" value="Histidine kinase-like ATPase, C-terminal domain"/>
    <property type="match status" value="1"/>
</dbReference>
<reference evidence="10 11" key="1">
    <citation type="journal article" date="2012" name="J. Bacteriol.">
        <title>Complete Genome Sequence of Desulfurococcus fermentans, a Hyperthermophilic Cellulolytic Crenarchaeon Isolated from a Freshwater Hot Spring in Kamchatka, Russia.</title>
        <authorList>
            <person name="Susanti D."/>
            <person name="Johnson E.F."/>
            <person name="Rodriguez J.R."/>
            <person name="Anderson I."/>
            <person name="Perevalova A.A."/>
            <person name="Kyrpides N."/>
            <person name="Lucas S."/>
            <person name="Han J."/>
            <person name="Lapidus A."/>
            <person name="Cheng J.F."/>
            <person name="Goodwin L."/>
            <person name="Pitluck S."/>
            <person name="Mavrommatis K."/>
            <person name="Peters L."/>
            <person name="Land M.L."/>
            <person name="Hauser L."/>
            <person name="Gopalan V."/>
            <person name="Chan P.P."/>
            <person name="Lowe T.M."/>
            <person name="Atomi H."/>
            <person name="Bonch-Osmolovskaya E.A."/>
            <person name="Woyke T."/>
            <person name="Mukhopadhyay B."/>
        </authorList>
    </citation>
    <scope>NUCLEOTIDE SEQUENCE [LARGE SCALE GENOMIC DNA]</scope>
    <source>
        <strain evidence="10 11">DSM 16532</strain>
    </source>
</reference>
<feature type="binding site" evidence="7">
    <location>
        <position position="44"/>
    </location>
    <ligand>
        <name>ATP</name>
        <dbReference type="ChEBI" id="CHEBI:30616"/>
    </ligand>
</feature>
<comment type="subunit">
    <text evidence="6 7">Homodimer. Heterotetramer of two Top6A and two Top6B chains.</text>
</comment>
<evidence type="ECO:0000313" key="11">
    <source>
        <dbReference type="Proteomes" id="UP000006175"/>
    </source>
</evidence>
<dbReference type="NCBIfam" id="TIGR01052">
    <property type="entry name" value="top6b"/>
    <property type="match status" value="1"/>
</dbReference>
<proteinExistence type="inferred from homology"/>
<feature type="binding site" evidence="7">
    <location>
        <begin position="108"/>
        <end position="115"/>
    </location>
    <ligand>
        <name>ATP</name>
        <dbReference type="ChEBI" id="CHEBI:30616"/>
    </ligand>
</feature>
<organism evidence="10 11">
    <name type="scientific">Desulfurococcus amylolyticus DSM 16532</name>
    <dbReference type="NCBI Taxonomy" id="768672"/>
    <lineage>
        <taxon>Archaea</taxon>
        <taxon>Thermoproteota</taxon>
        <taxon>Thermoprotei</taxon>
        <taxon>Desulfurococcales</taxon>
        <taxon>Desulfurococcaceae</taxon>
        <taxon>Desulfurococcus</taxon>
    </lineage>
</organism>
<dbReference type="SMART" id="SM00387">
    <property type="entry name" value="HATPase_c"/>
    <property type="match status" value="1"/>
</dbReference>
<dbReference type="HAMAP" id="MF_00322">
    <property type="entry name" value="Top6B"/>
    <property type="match status" value="1"/>
</dbReference>
<evidence type="ECO:0000256" key="3">
    <source>
        <dbReference type="ARBA" id="ARBA00023029"/>
    </source>
</evidence>
<evidence type="ECO:0000256" key="6">
    <source>
        <dbReference type="ARBA" id="ARBA00063696"/>
    </source>
</evidence>
<dbReference type="GO" id="GO:0006260">
    <property type="term" value="P:DNA replication"/>
    <property type="evidence" value="ECO:0007669"/>
    <property type="project" value="UniProtKB-UniRule"/>
</dbReference>
<evidence type="ECO:0000256" key="8">
    <source>
        <dbReference type="SAM" id="Coils"/>
    </source>
</evidence>
<dbReference type="GeneID" id="13061720"/>
<dbReference type="CDD" id="cd00823">
    <property type="entry name" value="TopoIIB_Trans"/>
    <property type="match status" value="1"/>
</dbReference>
<dbReference type="GO" id="GO:0006265">
    <property type="term" value="P:DNA topological change"/>
    <property type="evidence" value="ECO:0007669"/>
    <property type="project" value="UniProtKB-UniRule"/>
</dbReference>
<dbReference type="KEGG" id="dfd:Desfe_1322"/>
<dbReference type="InterPro" id="IPR036890">
    <property type="entry name" value="HATPase_C_sf"/>
</dbReference>
<dbReference type="Gene3D" id="1.10.8.50">
    <property type="match status" value="1"/>
</dbReference>
<keyword evidence="3 7" id="KW-0799">Topoisomerase</keyword>
<feature type="domain" description="Histidine kinase/HSP90-like ATPase" evidence="9">
    <location>
        <begin position="29"/>
        <end position="150"/>
    </location>
</feature>
<evidence type="ECO:0000259" key="9">
    <source>
        <dbReference type="SMART" id="SM00387"/>
    </source>
</evidence>
<dbReference type="RefSeq" id="WP_014768080.1">
    <property type="nucleotide sequence ID" value="NC_018001.1"/>
</dbReference>
<feature type="binding site" evidence="7">
    <location>
        <position position="430"/>
    </location>
    <ligand>
        <name>ATP</name>
        <dbReference type="ChEBI" id="CHEBI:30616"/>
    </ligand>
</feature>
<dbReference type="OrthoDB" id="65493at2157"/>
<dbReference type="SUPFAM" id="SSF54211">
    <property type="entry name" value="Ribosomal protein S5 domain 2-like"/>
    <property type="match status" value="1"/>
</dbReference>
<dbReference type="InterPro" id="IPR005734">
    <property type="entry name" value="TopoVI_B"/>
</dbReference>
<gene>
    <name evidence="7" type="primary">top6B</name>
    <name evidence="10" type="ORF">Desfe_1322</name>
</gene>
<keyword evidence="2 7" id="KW-0067">ATP-binding</keyword>
<dbReference type="Gene3D" id="3.30.230.10">
    <property type="match status" value="1"/>
</dbReference>
<dbReference type="SUPFAM" id="SSF55874">
    <property type="entry name" value="ATPase domain of HSP90 chaperone/DNA topoisomerase II/histidine kinase"/>
    <property type="match status" value="1"/>
</dbReference>
<dbReference type="InterPro" id="IPR003594">
    <property type="entry name" value="HATPase_dom"/>
</dbReference>
<comment type="similarity">
    <text evidence="7">Belongs to the TOP6B family.</text>
</comment>
<dbReference type="GO" id="GO:0003918">
    <property type="term" value="F:DNA topoisomerase type II (double strand cut, ATP-hydrolyzing) activity"/>
    <property type="evidence" value="ECO:0007669"/>
    <property type="project" value="UniProtKB-UniRule"/>
</dbReference>
<evidence type="ECO:0000313" key="10">
    <source>
        <dbReference type="EMBL" id="AFL67189.1"/>
    </source>
</evidence>
<sequence>MSETPVEKYRAISPAEFFYKYREIAGFSNPARAIYQTVRELVENALDATDAHGIMPDIKISIRKVDEIQEFYRITVEDNGIGIPPDVVPDAFGRVLFSSKYVLRQTRGMYGLGVKMAVLYGQMTTGRPVEVITSKPGFKRIYYFKLRIDVNRNEPVIIERGSWRKNREWHGTIVSITIEGDWGRAKPKIKEYLFKTAIVTPYANIVALTPDDEIIYYPRIIDKIPRPPLEVKPHPHGVDLELLKQIISSHNYTSVEELLIKGFQSIGEATAKSILQQAGIDPGKPVSELSDNELLSLVNTLKSMKDIRAPSIKAISPLGSDVIIAGLKRVFQPEFVYAVSRRPQAYQGHPFIVEAGIAYGGKTPMSDDDKPIILRYANKIPLLYDEGSDVTTMVVKEDISWDHYMVSFPAPIAILVHVCSTKIPFKGVGKESIADVPEVRKEIKLVLMDVLRELKKYLSKKAKEEELKKRAEHLAKYIPEVARGLSVIVANGSKDFEVKLVQKLVSIISRRTGIPVPEIQQVLESIRIGA</sequence>
<dbReference type="PANTHER" id="PTHR48444">
    <property type="entry name" value="DNA TOPOISOMERASE 6 SUBUNIT B"/>
    <property type="match status" value="1"/>
</dbReference>
<dbReference type="HOGENOM" id="CLU_006403_1_0_2"/>
<dbReference type="Proteomes" id="UP000006175">
    <property type="component" value="Chromosome"/>
</dbReference>
<protein>
    <recommendedName>
        <fullName evidence="7">Type 2 DNA topoisomerase 6 subunit B</fullName>
        <ecNumber evidence="7">5.6.2.2</ecNumber>
    </recommendedName>
    <alternativeName>
        <fullName evidence="7">Type II DNA topoisomerase VI subunit B</fullName>
        <shortName evidence="7">TopoVI-B</shortName>
    </alternativeName>
</protein>
<dbReference type="FunFam" id="3.30.565.10:FF:000062">
    <property type="entry name" value="Type 2 DNA topoisomerase 6 subunit B"/>
    <property type="match status" value="1"/>
</dbReference>
<dbReference type="InterPro" id="IPR010979">
    <property type="entry name" value="Ribosomal_uS13-like_H2TH"/>
</dbReference>
<keyword evidence="1 7" id="KW-0547">Nucleotide-binding</keyword>
<accession>I3XTB5</accession>
<feature type="binding site" evidence="7">
    <location>
        <position position="78"/>
    </location>
    <ligand>
        <name>ATP</name>
        <dbReference type="ChEBI" id="CHEBI:30616"/>
    </ligand>
</feature>
<name>I3XTB5_DESAM</name>
<evidence type="ECO:0000256" key="1">
    <source>
        <dbReference type="ARBA" id="ARBA00022741"/>
    </source>
</evidence>
<dbReference type="Pfam" id="PF09239">
    <property type="entry name" value="Topo-VIb_trans"/>
    <property type="match status" value="1"/>
</dbReference>
<feature type="binding site" evidence="7">
    <location>
        <begin position="99"/>
        <end position="100"/>
    </location>
    <ligand>
        <name>ATP</name>
        <dbReference type="ChEBI" id="CHEBI:30616"/>
    </ligand>
</feature>
<comment type="function">
    <text evidence="7">Relaxes both positive and negative superturns and exhibits a strong decatenase activity.</text>
</comment>
<dbReference type="GO" id="GO:0003677">
    <property type="term" value="F:DNA binding"/>
    <property type="evidence" value="ECO:0007669"/>
    <property type="project" value="UniProtKB-UniRule"/>
</dbReference>
<keyword evidence="4 7" id="KW-0238">DNA-binding</keyword>
<dbReference type="NCBIfam" id="NF003218">
    <property type="entry name" value="PRK04184.1"/>
    <property type="match status" value="1"/>
</dbReference>
<keyword evidence="8" id="KW-0175">Coiled coil</keyword>
<feature type="coiled-coil region" evidence="8">
    <location>
        <begin position="447"/>
        <end position="474"/>
    </location>
</feature>
<dbReference type="SUPFAM" id="SSF46946">
    <property type="entry name" value="S13-like H2TH domain"/>
    <property type="match status" value="1"/>
</dbReference>
<comment type="catalytic activity">
    <reaction evidence="7">
        <text>ATP-dependent breakage, passage and rejoining of double-stranded DNA.</text>
        <dbReference type="EC" id="5.6.2.2"/>
    </reaction>
</comment>
<evidence type="ECO:0000256" key="4">
    <source>
        <dbReference type="ARBA" id="ARBA00023125"/>
    </source>
</evidence>
<dbReference type="PANTHER" id="PTHR48444:SF1">
    <property type="entry name" value="DNA TOPOISOMERASE 6 SUBUNIT B"/>
    <property type="match status" value="1"/>
</dbReference>
<dbReference type="EMBL" id="CP003321">
    <property type="protein sequence ID" value="AFL67189.1"/>
    <property type="molecule type" value="Genomic_DNA"/>
</dbReference>
<keyword evidence="5 7" id="KW-0413">Isomerase</keyword>
<dbReference type="EC" id="5.6.2.2" evidence="7"/>
<evidence type="ECO:0000256" key="2">
    <source>
        <dbReference type="ARBA" id="ARBA00022840"/>
    </source>
</evidence>
<evidence type="ECO:0000256" key="5">
    <source>
        <dbReference type="ARBA" id="ARBA00023235"/>
    </source>
</evidence>